<reference evidence="2" key="1">
    <citation type="submission" date="2020-11" db="EMBL/GenBank/DDBJ databases">
        <authorList>
            <consortium name="DOE Joint Genome Institute"/>
            <person name="Ahrendt S."/>
            <person name="Riley R."/>
            <person name="Andreopoulos W."/>
            <person name="Labutti K."/>
            <person name="Pangilinan J."/>
            <person name="Ruiz-Duenas F.J."/>
            <person name="Barrasa J.M."/>
            <person name="Sanchez-Garcia M."/>
            <person name="Camarero S."/>
            <person name="Miyauchi S."/>
            <person name="Serrano A."/>
            <person name="Linde D."/>
            <person name="Babiker R."/>
            <person name="Drula E."/>
            <person name="Ayuso-Fernandez I."/>
            <person name="Pacheco R."/>
            <person name="Padilla G."/>
            <person name="Ferreira P."/>
            <person name="Barriuso J."/>
            <person name="Kellner H."/>
            <person name="Castanera R."/>
            <person name="Alfaro M."/>
            <person name="Ramirez L."/>
            <person name="Pisabarro A.G."/>
            <person name="Kuo A."/>
            <person name="Tritt A."/>
            <person name="Lipzen A."/>
            <person name="He G."/>
            <person name="Yan M."/>
            <person name="Ng V."/>
            <person name="Cullen D."/>
            <person name="Martin F."/>
            <person name="Rosso M.-N."/>
            <person name="Henrissat B."/>
            <person name="Hibbett D."/>
            <person name="Martinez A.T."/>
            <person name="Grigoriev I.V."/>
        </authorList>
    </citation>
    <scope>NUCLEOTIDE SEQUENCE</scope>
    <source>
        <strain evidence="2">MF-IS2</strain>
    </source>
</reference>
<evidence type="ECO:0000256" key="1">
    <source>
        <dbReference type="SAM" id="Coils"/>
    </source>
</evidence>
<keyword evidence="3" id="KW-1185">Reference proteome</keyword>
<dbReference type="EMBL" id="MU151080">
    <property type="protein sequence ID" value="KAF9451766.1"/>
    <property type="molecule type" value="Genomic_DNA"/>
</dbReference>
<proteinExistence type="predicted"/>
<dbReference type="Proteomes" id="UP000807342">
    <property type="component" value="Unassembled WGS sequence"/>
</dbReference>
<accession>A0A9P5XL95</accession>
<keyword evidence="1" id="KW-0175">Coiled coil</keyword>
<dbReference type="AlphaFoldDB" id="A0A9P5XL95"/>
<evidence type="ECO:0000313" key="3">
    <source>
        <dbReference type="Proteomes" id="UP000807342"/>
    </source>
</evidence>
<evidence type="ECO:0000313" key="2">
    <source>
        <dbReference type="EMBL" id="KAF9451766.1"/>
    </source>
</evidence>
<sequence length="103" mass="12146">MRSMIFCSSFSRFNFSLSREFKEHNNTLRNLQKKHDFANCKPHHLFRCHCHSHGLSNRLMLNYVSRLHTYHISCRRHLICVEAMSLAGVCVVFFTDMDAELPS</sequence>
<gene>
    <name evidence="2" type="ORF">P691DRAFT_320221</name>
</gene>
<protein>
    <submittedName>
        <fullName evidence="2">Uncharacterized protein</fullName>
    </submittedName>
</protein>
<organism evidence="2 3">
    <name type="scientific">Macrolepiota fuliginosa MF-IS2</name>
    <dbReference type="NCBI Taxonomy" id="1400762"/>
    <lineage>
        <taxon>Eukaryota</taxon>
        <taxon>Fungi</taxon>
        <taxon>Dikarya</taxon>
        <taxon>Basidiomycota</taxon>
        <taxon>Agaricomycotina</taxon>
        <taxon>Agaricomycetes</taxon>
        <taxon>Agaricomycetidae</taxon>
        <taxon>Agaricales</taxon>
        <taxon>Agaricineae</taxon>
        <taxon>Agaricaceae</taxon>
        <taxon>Macrolepiota</taxon>
    </lineage>
</organism>
<comment type="caution">
    <text evidence="2">The sequence shown here is derived from an EMBL/GenBank/DDBJ whole genome shotgun (WGS) entry which is preliminary data.</text>
</comment>
<feature type="coiled-coil region" evidence="1">
    <location>
        <begin position="14"/>
        <end position="41"/>
    </location>
</feature>
<name>A0A9P5XL95_9AGAR</name>